<reference evidence="2 3" key="1">
    <citation type="journal article" date="2024" name="Genome Biol. Evol.">
        <title>Chromosome-level genome assembly of the viviparous eelpout Zoarces viviparus.</title>
        <authorList>
            <person name="Fuhrmann N."/>
            <person name="Brasseur M.V."/>
            <person name="Bakowski C.E."/>
            <person name="Podsiadlowski L."/>
            <person name="Prost S."/>
            <person name="Krehenwinkel H."/>
            <person name="Mayer C."/>
        </authorList>
    </citation>
    <scope>NUCLEOTIDE SEQUENCE [LARGE SCALE GENOMIC DNA]</scope>
    <source>
        <strain evidence="2">NO-MEL_2022_Ind0_liver</strain>
    </source>
</reference>
<evidence type="ECO:0000256" key="1">
    <source>
        <dbReference type="SAM" id="MobiDB-lite"/>
    </source>
</evidence>
<keyword evidence="3" id="KW-1185">Reference proteome</keyword>
<dbReference type="EMBL" id="JBCEZU010000002">
    <property type="protein sequence ID" value="KAK9541933.1"/>
    <property type="molecule type" value="Genomic_DNA"/>
</dbReference>
<name>A0AAW1G564_ZOAVI</name>
<feature type="region of interest" description="Disordered" evidence="1">
    <location>
        <begin position="1"/>
        <end position="35"/>
    </location>
</feature>
<gene>
    <name evidence="2" type="ORF">VZT92_001944</name>
</gene>
<accession>A0AAW1G564</accession>
<protein>
    <submittedName>
        <fullName evidence="2">Uncharacterized protein</fullName>
    </submittedName>
</protein>
<proteinExistence type="predicted"/>
<sequence length="87" mass="9715">MASDRAGDSSAGRDRIVSECEDEHGRKTGEHARPLEEQRAVLGSAWRTEDGANRDQHGTDLRLFCVLQDIRTFQAVDTTVQKDSMLI</sequence>
<dbReference type="Proteomes" id="UP001488805">
    <property type="component" value="Unassembled WGS sequence"/>
</dbReference>
<comment type="caution">
    <text evidence="2">The sequence shown here is derived from an EMBL/GenBank/DDBJ whole genome shotgun (WGS) entry which is preliminary data.</text>
</comment>
<evidence type="ECO:0000313" key="3">
    <source>
        <dbReference type="Proteomes" id="UP001488805"/>
    </source>
</evidence>
<evidence type="ECO:0000313" key="2">
    <source>
        <dbReference type="EMBL" id="KAK9541933.1"/>
    </source>
</evidence>
<dbReference type="AlphaFoldDB" id="A0AAW1G564"/>
<organism evidence="2 3">
    <name type="scientific">Zoarces viviparus</name>
    <name type="common">Viviparous eelpout</name>
    <name type="synonym">Blennius viviparus</name>
    <dbReference type="NCBI Taxonomy" id="48416"/>
    <lineage>
        <taxon>Eukaryota</taxon>
        <taxon>Metazoa</taxon>
        <taxon>Chordata</taxon>
        <taxon>Craniata</taxon>
        <taxon>Vertebrata</taxon>
        <taxon>Euteleostomi</taxon>
        <taxon>Actinopterygii</taxon>
        <taxon>Neopterygii</taxon>
        <taxon>Teleostei</taxon>
        <taxon>Neoteleostei</taxon>
        <taxon>Acanthomorphata</taxon>
        <taxon>Eupercaria</taxon>
        <taxon>Perciformes</taxon>
        <taxon>Cottioidei</taxon>
        <taxon>Zoarcales</taxon>
        <taxon>Zoarcidae</taxon>
        <taxon>Zoarcinae</taxon>
        <taxon>Zoarces</taxon>
    </lineage>
</organism>